<evidence type="ECO:0000313" key="3">
    <source>
        <dbReference type="WBParaSite" id="scaffold12523_cov271.g16351"/>
    </source>
</evidence>
<keyword evidence="2" id="KW-1185">Reference proteome</keyword>
<feature type="compositionally biased region" description="Basic residues" evidence="1">
    <location>
        <begin position="231"/>
        <end position="246"/>
    </location>
</feature>
<evidence type="ECO:0000256" key="1">
    <source>
        <dbReference type="SAM" id="MobiDB-lite"/>
    </source>
</evidence>
<evidence type="ECO:0000313" key="2">
    <source>
        <dbReference type="Proteomes" id="UP000887561"/>
    </source>
</evidence>
<dbReference type="WBParaSite" id="scaffold12523_cov271.g16351">
    <property type="protein sequence ID" value="scaffold12523_cov271.g16351"/>
    <property type="gene ID" value="scaffold12523_cov271.g16351"/>
</dbReference>
<name>A0A915LL50_MELJA</name>
<feature type="compositionally biased region" description="Polar residues" evidence="1">
    <location>
        <begin position="180"/>
        <end position="189"/>
    </location>
</feature>
<feature type="region of interest" description="Disordered" evidence="1">
    <location>
        <begin position="120"/>
        <end position="139"/>
    </location>
</feature>
<proteinExistence type="predicted"/>
<accession>A0A915LL50</accession>
<protein>
    <submittedName>
        <fullName evidence="3">Uncharacterized protein</fullName>
    </submittedName>
</protein>
<feature type="compositionally biased region" description="Polar residues" evidence="1">
    <location>
        <begin position="211"/>
        <end position="223"/>
    </location>
</feature>
<feature type="compositionally biased region" description="Low complexity" evidence="1">
    <location>
        <begin position="120"/>
        <end position="133"/>
    </location>
</feature>
<reference evidence="3" key="1">
    <citation type="submission" date="2022-11" db="UniProtKB">
        <authorList>
            <consortium name="WormBaseParasite"/>
        </authorList>
    </citation>
    <scope>IDENTIFICATION</scope>
</reference>
<organism evidence="2 3">
    <name type="scientific">Meloidogyne javanica</name>
    <name type="common">Root-knot nematode worm</name>
    <dbReference type="NCBI Taxonomy" id="6303"/>
    <lineage>
        <taxon>Eukaryota</taxon>
        <taxon>Metazoa</taxon>
        <taxon>Ecdysozoa</taxon>
        <taxon>Nematoda</taxon>
        <taxon>Chromadorea</taxon>
        <taxon>Rhabditida</taxon>
        <taxon>Tylenchina</taxon>
        <taxon>Tylenchomorpha</taxon>
        <taxon>Tylenchoidea</taxon>
        <taxon>Meloidogynidae</taxon>
        <taxon>Meloidogyninae</taxon>
        <taxon>Meloidogyne</taxon>
        <taxon>Meloidogyne incognita group</taxon>
    </lineage>
</organism>
<dbReference type="AlphaFoldDB" id="A0A915LL50"/>
<sequence>MASFVGYAWRYLEQRAAQNSTAQPPKREYSFVVESDEDESLLGFMKNVEIHKELIPPPTYLSDHRQLQIRRNQIAGRINVGGVSSDPHSTGLPRQKQNTDVAMTANAFSDLDAIAEMGAGADDQDSQSQISGQNTPCLPHFNNDCPQIMSQQPQAQQNQSILPQSGSEVFDFDDSSNFVGAINSPSYQSPGGRCRGRGRRGGGNVGDRQHSFSSLETESTPASPSDFLASGKKRGVSGQRKQRKPRTREIALASDEKLAFSYQPVPFQAPPYQRQQSVLQQQVSMSGHLNYNISSNEEEVRSRMMTEYE</sequence>
<dbReference type="Proteomes" id="UP000887561">
    <property type="component" value="Unplaced"/>
</dbReference>
<feature type="region of interest" description="Disordered" evidence="1">
    <location>
        <begin position="180"/>
        <end position="248"/>
    </location>
</feature>